<dbReference type="AlphaFoldDB" id="A0A6H0A051"/>
<accession>A0A6H0A051</accession>
<geneLocation type="plasmid" evidence="1">
    <name>pSSII-1</name>
</geneLocation>
<reference evidence="1" key="1">
    <citation type="submission" date="2020-02" db="EMBL/GenBank/DDBJ databases">
        <authorList>
            <person name="Hu X."/>
            <person name="Yuan Z."/>
            <person name="Cheng J."/>
            <person name="Geng P."/>
        </authorList>
    </citation>
    <scope>NUCLEOTIDE SEQUENCE</scope>
    <source>
        <strain evidence="1">SSII-1</strain>
        <plasmid evidence="1">pSSII-1</plasmid>
    </source>
</reference>
<proteinExistence type="predicted"/>
<name>A0A6H0A051_LYSSH</name>
<evidence type="ECO:0000313" key="1">
    <source>
        <dbReference type="EMBL" id="QIS31137.1"/>
    </source>
</evidence>
<dbReference type="EMBL" id="MT075580">
    <property type="protein sequence ID" value="QIS31137.1"/>
    <property type="molecule type" value="Genomic_DNA"/>
</dbReference>
<keyword evidence="1" id="KW-0614">Plasmid</keyword>
<sequence>MTENQRFELAVLLEKYSLINGMLVNGSTEQKKQAKKELQLLQNEVSPFLTPELIHAAQLELS</sequence>
<protein>
    <submittedName>
        <fullName evidence="1">Uncharacterized protein</fullName>
    </submittedName>
</protein>
<dbReference type="RefSeq" id="WP_012291764.1">
    <property type="nucleotide sequence ID" value="NZ_CP014644.1"/>
</dbReference>
<organism evidence="1">
    <name type="scientific">Lysinibacillus sphaericus</name>
    <name type="common">Bacillus sphaericus</name>
    <dbReference type="NCBI Taxonomy" id="1421"/>
    <lineage>
        <taxon>Bacteria</taxon>
        <taxon>Bacillati</taxon>
        <taxon>Bacillota</taxon>
        <taxon>Bacilli</taxon>
        <taxon>Bacillales</taxon>
        <taxon>Bacillaceae</taxon>
        <taxon>Lysinibacillus</taxon>
    </lineage>
</organism>